<evidence type="ECO:0000313" key="12">
    <source>
        <dbReference type="EMBL" id="KAJ4336572.1"/>
    </source>
</evidence>
<feature type="compositionally biased region" description="Basic residues" evidence="11">
    <location>
        <begin position="322"/>
        <end position="333"/>
    </location>
</feature>
<feature type="compositionally biased region" description="Basic and acidic residues" evidence="11">
    <location>
        <begin position="100"/>
        <end position="154"/>
    </location>
</feature>
<evidence type="ECO:0000256" key="5">
    <source>
        <dbReference type="ARBA" id="ARBA00022552"/>
    </source>
</evidence>
<keyword evidence="6" id="KW-0175">Coiled coil</keyword>
<feature type="region of interest" description="Disordered" evidence="11">
    <location>
        <begin position="1"/>
        <end position="217"/>
    </location>
</feature>
<evidence type="ECO:0000256" key="9">
    <source>
        <dbReference type="ARBA" id="ARBA00025053"/>
    </source>
</evidence>
<feature type="region of interest" description="Disordered" evidence="11">
    <location>
        <begin position="240"/>
        <end position="292"/>
    </location>
</feature>
<dbReference type="OrthoDB" id="448446at2759"/>
<dbReference type="GO" id="GO:0005730">
    <property type="term" value="C:nucleolus"/>
    <property type="evidence" value="ECO:0007669"/>
    <property type="project" value="UniProtKB-SubCell"/>
</dbReference>
<dbReference type="Pfam" id="PF06102">
    <property type="entry name" value="RRP36"/>
    <property type="match status" value="1"/>
</dbReference>
<accession>A0A9W8WYP5</accession>
<evidence type="ECO:0000256" key="7">
    <source>
        <dbReference type="ARBA" id="ARBA00023242"/>
    </source>
</evidence>
<comment type="function">
    <text evidence="9 10">Component of the 90S pre-ribosome involved in the maturation of rRNAs. Required for early cleavages of the pre-RNAs in the 40S ribosomal subunit maturation pathway.</text>
</comment>
<feature type="compositionally biased region" description="Low complexity" evidence="11">
    <location>
        <begin position="45"/>
        <end position="55"/>
    </location>
</feature>
<organism evidence="12 13">
    <name type="scientific">Didymella glomerata</name>
    <dbReference type="NCBI Taxonomy" id="749621"/>
    <lineage>
        <taxon>Eukaryota</taxon>
        <taxon>Fungi</taxon>
        <taxon>Dikarya</taxon>
        <taxon>Ascomycota</taxon>
        <taxon>Pezizomycotina</taxon>
        <taxon>Dothideomycetes</taxon>
        <taxon>Pleosporomycetidae</taxon>
        <taxon>Pleosporales</taxon>
        <taxon>Pleosporineae</taxon>
        <taxon>Didymellaceae</taxon>
        <taxon>Didymella</taxon>
    </lineage>
</organism>
<dbReference type="EMBL" id="JAPEUV010000047">
    <property type="protein sequence ID" value="KAJ4336572.1"/>
    <property type="molecule type" value="Genomic_DNA"/>
</dbReference>
<proteinExistence type="inferred from homology"/>
<gene>
    <name evidence="12" type="primary">RRP36</name>
    <name evidence="12" type="ORF">N0V87_005279</name>
</gene>
<feature type="compositionally biased region" description="Acidic residues" evidence="11">
    <location>
        <begin position="17"/>
        <end position="26"/>
    </location>
</feature>
<feature type="compositionally biased region" description="Acidic residues" evidence="11">
    <location>
        <begin position="56"/>
        <end position="67"/>
    </location>
</feature>
<dbReference type="PANTHER" id="PTHR21738:SF0">
    <property type="entry name" value="RIBOSOMAL RNA PROCESSING PROTEIN 36 HOMOLOG"/>
    <property type="match status" value="1"/>
</dbReference>
<feature type="compositionally biased region" description="Basic and acidic residues" evidence="11">
    <location>
        <begin position="190"/>
        <end position="204"/>
    </location>
</feature>
<dbReference type="Proteomes" id="UP001140562">
    <property type="component" value="Unassembled WGS sequence"/>
</dbReference>
<comment type="subunit">
    <text evidence="3 10">Associates with 90S and pre-40S pre-ribosomal particles.</text>
</comment>
<feature type="compositionally biased region" description="Basic and acidic residues" evidence="11">
    <location>
        <begin position="334"/>
        <end position="343"/>
    </location>
</feature>
<comment type="similarity">
    <text evidence="2 10">Belongs to the RRP36 family.</text>
</comment>
<dbReference type="AlphaFoldDB" id="A0A9W8WYP5"/>
<feature type="compositionally biased region" description="Basic and acidic residues" evidence="11">
    <location>
        <begin position="7"/>
        <end position="16"/>
    </location>
</feature>
<feature type="region of interest" description="Disordered" evidence="11">
    <location>
        <begin position="309"/>
        <end position="343"/>
    </location>
</feature>
<dbReference type="InterPro" id="IPR009292">
    <property type="entry name" value="RRP36"/>
</dbReference>
<comment type="caution">
    <text evidence="12">The sequence shown here is derived from an EMBL/GenBank/DDBJ whole genome shotgun (WGS) entry which is preliminary data.</text>
</comment>
<keyword evidence="8 10" id="KW-0687">Ribonucleoprotein</keyword>
<evidence type="ECO:0000256" key="3">
    <source>
        <dbReference type="ARBA" id="ARBA00011167"/>
    </source>
</evidence>
<evidence type="ECO:0000256" key="2">
    <source>
        <dbReference type="ARBA" id="ARBA00009418"/>
    </source>
</evidence>
<evidence type="ECO:0000256" key="4">
    <source>
        <dbReference type="ARBA" id="ARBA00022517"/>
    </source>
</evidence>
<comment type="subcellular location">
    <subcellularLocation>
        <location evidence="1 10">Nucleus</location>
        <location evidence="1 10">Nucleolus</location>
    </subcellularLocation>
</comment>
<feature type="compositionally biased region" description="Basic and acidic residues" evidence="11">
    <location>
        <begin position="282"/>
        <end position="292"/>
    </location>
</feature>
<feature type="compositionally biased region" description="Basic and acidic residues" evidence="11">
    <location>
        <begin position="240"/>
        <end position="256"/>
    </location>
</feature>
<keyword evidence="4 10" id="KW-0690">Ribosome biogenesis</keyword>
<dbReference type="PANTHER" id="PTHR21738">
    <property type="entry name" value="RIBOSOMAL RNA PROCESSING PROTEIN 36 HOMOLOG"/>
    <property type="match status" value="1"/>
</dbReference>
<keyword evidence="7 10" id="KW-0539">Nucleus</keyword>
<name>A0A9W8WYP5_9PLEO</name>
<evidence type="ECO:0000313" key="13">
    <source>
        <dbReference type="Proteomes" id="UP001140562"/>
    </source>
</evidence>
<dbReference type="GO" id="GO:0030686">
    <property type="term" value="C:90S preribosome"/>
    <property type="evidence" value="ECO:0007669"/>
    <property type="project" value="TreeGrafter"/>
</dbReference>
<protein>
    <recommendedName>
        <fullName evidence="10">rRNA biogenesis protein RRP36</fullName>
    </recommendedName>
</protein>
<keyword evidence="13" id="KW-1185">Reference proteome</keyword>
<evidence type="ECO:0000256" key="11">
    <source>
        <dbReference type="SAM" id="MobiDB-lite"/>
    </source>
</evidence>
<dbReference type="GO" id="GO:0000462">
    <property type="term" value="P:maturation of SSU-rRNA from tricistronic rRNA transcript (SSU-rRNA, 5.8S rRNA, LSU-rRNA)"/>
    <property type="evidence" value="ECO:0007669"/>
    <property type="project" value="TreeGrafter"/>
</dbReference>
<evidence type="ECO:0000256" key="6">
    <source>
        <dbReference type="ARBA" id="ARBA00023054"/>
    </source>
</evidence>
<feature type="compositionally biased region" description="Polar residues" evidence="11">
    <location>
        <begin position="68"/>
        <end position="77"/>
    </location>
</feature>
<evidence type="ECO:0000256" key="8">
    <source>
        <dbReference type="ARBA" id="ARBA00023274"/>
    </source>
</evidence>
<reference evidence="12" key="1">
    <citation type="submission" date="2022-10" db="EMBL/GenBank/DDBJ databases">
        <title>Tapping the CABI collections for fungal endophytes: first genome assemblies for Collariella, Neodidymelliopsis, Ascochyta clinopodiicola, Didymella pomorum, Didymosphaeria variabile, Neocosmospora piperis and Neocucurbitaria cava.</title>
        <authorList>
            <person name="Hill R."/>
        </authorList>
    </citation>
    <scope>NUCLEOTIDE SEQUENCE</scope>
    <source>
        <strain evidence="12">IMI 360193</strain>
    </source>
</reference>
<evidence type="ECO:0000256" key="10">
    <source>
        <dbReference type="RuleBase" id="RU368027"/>
    </source>
</evidence>
<evidence type="ECO:0000256" key="1">
    <source>
        <dbReference type="ARBA" id="ARBA00004604"/>
    </source>
</evidence>
<sequence length="343" mass="39090">MPPLSSKLDRKLRAAEESSDDSENYEVTDRSSSESVLEFDGGDVVGSESDGAASEGSEDEEMSDASENDQVQAQMSKVSFGALAKAQDALSKSTDRKRKRGEDTSKSQDDKLEVLRERLRQIKAEKLANGEAQPSRESKTAEKSKSRRQDREQVEGGDDNSDSDAAPHARSSKHAPAVQSSKRMVSRKRQVVDVKKPVFRDPRFENIGGPKPDENTLSKRYSFLNDYKASEIAELKKAIKKSRNGDEKEQMRKQLESMESQMKTQQRKDEQQAVVREHKKKEKELIKDGKTPFYLKKSEQKKLALIDRFQNMKGKQRDRTIERRRKKVAHKERKNMPAERRTA</sequence>
<keyword evidence="5 10" id="KW-0698">rRNA processing</keyword>